<dbReference type="Proteomes" id="UP000887568">
    <property type="component" value="Unplaced"/>
</dbReference>
<dbReference type="EnsemblMetazoa" id="XM_038188942.1">
    <property type="protein sequence ID" value="XP_038044870.1"/>
    <property type="gene ID" value="LOC119719469"/>
</dbReference>
<protein>
    <submittedName>
        <fullName evidence="2">Uncharacterized protein</fullName>
    </submittedName>
</protein>
<organism evidence="2 3">
    <name type="scientific">Patiria miniata</name>
    <name type="common">Bat star</name>
    <name type="synonym">Asterina miniata</name>
    <dbReference type="NCBI Taxonomy" id="46514"/>
    <lineage>
        <taxon>Eukaryota</taxon>
        <taxon>Metazoa</taxon>
        <taxon>Echinodermata</taxon>
        <taxon>Eleutherozoa</taxon>
        <taxon>Asterozoa</taxon>
        <taxon>Asteroidea</taxon>
        <taxon>Valvatacea</taxon>
        <taxon>Valvatida</taxon>
        <taxon>Asterinidae</taxon>
        <taxon>Patiria</taxon>
    </lineage>
</organism>
<proteinExistence type="predicted"/>
<evidence type="ECO:0000256" key="1">
    <source>
        <dbReference type="SAM" id="MobiDB-lite"/>
    </source>
</evidence>
<accession>A0A913Z2F5</accession>
<dbReference type="AlphaFoldDB" id="A0A913Z2F5"/>
<name>A0A913Z2F5_PATMI</name>
<evidence type="ECO:0000313" key="3">
    <source>
        <dbReference type="Proteomes" id="UP000887568"/>
    </source>
</evidence>
<feature type="compositionally biased region" description="Polar residues" evidence="1">
    <location>
        <begin position="139"/>
        <end position="152"/>
    </location>
</feature>
<keyword evidence="3" id="KW-1185">Reference proteome</keyword>
<evidence type="ECO:0000313" key="2">
    <source>
        <dbReference type="EnsemblMetazoa" id="XP_038044870.1"/>
    </source>
</evidence>
<dbReference type="RefSeq" id="XP_038044870.1">
    <property type="nucleotide sequence ID" value="XM_038188942.1"/>
</dbReference>
<feature type="region of interest" description="Disordered" evidence="1">
    <location>
        <begin position="1"/>
        <end position="87"/>
    </location>
</feature>
<feature type="compositionally biased region" description="Polar residues" evidence="1">
    <location>
        <begin position="65"/>
        <end position="78"/>
    </location>
</feature>
<reference evidence="2" key="1">
    <citation type="submission" date="2022-11" db="UniProtKB">
        <authorList>
            <consortium name="EnsemblMetazoa"/>
        </authorList>
    </citation>
    <scope>IDENTIFICATION</scope>
</reference>
<feature type="compositionally biased region" description="Basic and acidic residues" evidence="1">
    <location>
        <begin position="1"/>
        <end position="16"/>
    </location>
</feature>
<sequence>MSVDLGPDRTSSRESGAELPPDDLSETKLQPKPVTWASKIPDEFGNPDNCHLEAEPSMMAEESNLPLSTDKSATQSECPSPILDSLPEADELTPQFGSEVDIGAEVEVGTCGSPDASSLPEAEVPVPGMYIPAGDLSRETATTGHSSESEVNGSRPSRERRPPRRFTYEVLGQPVTHQLQAGVWSHWIPEFIIPTFLTARKSCIGTLQHV</sequence>
<feature type="region of interest" description="Disordered" evidence="1">
    <location>
        <begin position="113"/>
        <end position="164"/>
    </location>
</feature>
<dbReference type="GeneID" id="119719469"/>